<keyword evidence="2" id="KW-0349">Heme</keyword>
<accession>A0ABV8W468</accession>
<evidence type="ECO:0000256" key="3">
    <source>
        <dbReference type="ARBA" id="ARBA00022723"/>
    </source>
</evidence>
<dbReference type="Pfam" id="PF00067">
    <property type="entry name" value="p450"/>
    <property type="match status" value="1"/>
</dbReference>
<keyword evidence="5" id="KW-0408">Iron</keyword>
<evidence type="ECO:0000313" key="8">
    <source>
        <dbReference type="Proteomes" id="UP001595719"/>
    </source>
</evidence>
<evidence type="ECO:0000256" key="5">
    <source>
        <dbReference type="ARBA" id="ARBA00023004"/>
    </source>
</evidence>
<evidence type="ECO:0000256" key="2">
    <source>
        <dbReference type="ARBA" id="ARBA00022617"/>
    </source>
</evidence>
<dbReference type="Proteomes" id="UP001595719">
    <property type="component" value="Unassembled WGS sequence"/>
</dbReference>
<dbReference type="RefSeq" id="WP_219071616.1">
    <property type="nucleotide sequence ID" value="NZ_JBHSCO010000003.1"/>
</dbReference>
<evidence type="ECO:0000313" key="7">
    <source>
        <dbReference type="EMBL" id="MFC4391559.1"/>
    </source>
</evidence>
<protein>
    <submittedName>
        <fullName evidence="7">Cytochrome P450</fullName>
    </submittedName>
</protein>
<keyword evidence="4" id="KW-0560">Oxidoreductase</keyword>
<evidence type="ECO:0000256" key="1">
    <source>
        <dbReference type="ARBA" id="ARBA00010617"/>
    </source>
</evidence>
<proteinExistence type="inferred from homology"/>
<reference evidence="8" key="1">
    <citation type="journal article" date="2019" name="Int. J. Syst. Evol. Microbiol.">
        <title>The Global Catalogue of Microorganisms (GCM) 10K type strain sequencing project: providing services to taxonomists for standard genome sequencing and annotation.</title>
        <authorList>
            <consortium name="The Broad Institute Genomics Platform"/>
            <consortium name="The Broad Institute Genome Sequencing Center for Infectious Disease"/>
            <person name="Wu L."/>
            <person name="Ma J."/>
        </authorList>
    </citation>
    <scope>NUCLEOTIDE SEQUENCE [LARGE SCALE GENOMIC DNA]</scope>
    <source>
        <strain evidence="8">CGMCC 1.15345</strain>
    </source>
</reference>
<evidence type="ECO:0000256" key="4">
    <source>
        <dbReference type="ARBA" id="ARBA00023002"/>
    </source>
</evidence>
<dbReference type="PANTHER" id="PTHR24291:SF50">
    <property type="entry name" value="BIFUNCTIONAL ALBAFLAVENONE MONOOXYGENASE_TERPENE SYNTHASE"/>
    <property type="match status" value="1"/>
</dbReference>
<dbReference type="EMBL" id="JBHSCO010000003">
    <property type="protein sequence ID" value="MFC4391559.1"/>
    <property type="molecule type" value="Genomic_DNA"/>
</dbReference>
<comment type="caution">
    <text evidence="7">The sequence shown here is derived from an EMBL/GenBank/DDBJ whole genome shotgun (WGS) entry which is preliminary data.</text>
</comment>
<name>A0ABV8W468_9FLAO</name>
<evidence type="ECO:0000256" key="6">
    <source>
        <dbReference type="ARBA" id="ARBA00023033"/>
    </source>
</evidence>
<keyword evidence="8" id="KW-1185">Reference proteome</keyword>
<organism evidence="7 8">
    <name type="scientific">Flavobacterium quisquiliarum</name>
    <dbReference type="NCBI Taxonomy" id="1834436"/>
    <lineage>
        <taxon>Bacteria</taxon>
        <taxon>Pseudomonadati</taxon>
        <taxon>Bacteroidota</taxon>
        <taxon>Flavobacteriia</taxon>
        <taxon>Flavobacteriales</taxon>
        <taxon>Flavobacteriaceae</taxon>
        <taxon>Flavobacterium</taxon>
    </lineage>
</organism>
<sequence>MSFKTKYNYPPKLSILRFFLDAEGVRRNPIPYHEKYFKKFGDSFSIKIGSSRHIILSRDNEVAQYILQKNQKNYHKSKFQSVYLSKYLGKGLLTVDGDFWLKQRRLIQPAFHKQKMNQLVENMKTTIISELDQIKTDEKLDLFPVMSELAFNVVAKSLFEFSISDEKLNRIKFIIEEVQNFLIKEIRLPHKAWWFSISGQVKKHLQLAEENNNIIREIIEVRNASKEEFNDLLNMLLETRYEDTGEGMSVKQLIDEIKILFIAGHETTANALTFTLYLLGNNPEVQQKVLEEILMIESETYDVVEQLQKMTYTNAVLNESMRLYPPAWITDRQNVEDDTLAGFNIKEGTLIGVSFYELHRNPKYWNNPDMFIPERFLGEQKKRSMQYFYPFDAGPRMCIGAGFAIYEMCLAVSYIIKKYKITSVGTDVNFNPLITLKPVGVKVVFSER</sequence>
<keyword evidence="6" id="KW-0503">Monooxygenase</keyword>
<dbReference type="PANTHER" id="PTHR24291">
    <property type="entry name" value="CYTOCHROME P450 FAMILY 4"/>
    <property type="match status" value="1"/>
</dbReference>
<dbReference type="InterPro" id="IPR001128">
    <property type="entry name" value="Cyt_P450"/>
</dbReference>
<comment type="similarity">
    <text evidence="1">Belongs to the cytochrome P450 family.</text>
</comment>
<gene>
    <name evidence="7" type="ORF">ACFOY0_11195</name>
</gene>
<dbReference type="InterPro" id="IPR050196">
    <property type="entry name" value="Cytochrome_P450_Monoox"/>
</dbReference>
<keyword evidence="3" id="KW-0479">Metal-binding</keyword>